<dbReference type="EC" id="2.7.4.3" evidence="2"/>
<dbReference type="GO" id="GO:0004017">
    <property type="term" value="F:AMP kinase activity"/>
    <property type="evidence" value="ECO:0007669"/>
    <property type="project" value="UniProtKB-EC"/>
</dbReference>
<name>A0AAW1I3X5_SAPOF</name>
<dbReference type="CDD" id="cd01428">
    <property type="entry name" value="ADK"/>
    <property type="match status" value="1"/>
</dbReference>
<evidence type="ECO:0000313" key="9">
    <source>
        <dbReference type="Proteomes" id="UP001443914"/>
    </source>
</evidence>
<dbReference type="PANTHER" id="PTHR23359">
    <property type="entry name" value="NUCLEOTIDE KINASE"/>
    <property type="match status" value="1"/>
</dbReference>
<proteinExistence type="inferred from homology"/>
<keyword evidence="4" id="KW-0547">Nucleotide-binding</keyword>
<reference evidence="8" key="1">
    <citation type="submission" date="2024-03" db="EMBL/GenBank/DDBJ databases">
        <title>WGS assembly of Saponaria officinalis var. Norfolk2.</title>
        <authorList>
            <person name="Jenkins J."/>
            <person name="Shu S."/>
            <person name="Grimwood J."/>
            <person name="Barry K."/>
            <person name="Goodstein D."/>
            <person name="Schmutz J."/>
            <person name="Leebens-Mack J."/>
            <person name="Osbourn A."/>
        </authorList>
    </citation>
    <scope>NUCLEOTIDE SEQUENCE [LARGE SCALE GENOMIC DNA]</scope>
    <source>
        <strain evidence="8">JIC</strain>
    </source>
</reference>
<evidence type="ECO:0000256" key="1">
    <source>
        <dbReference type="ARBA" id="ARBA00007220"/>
    </source>
</evidence>
<dbReference type="InterPro" id="IPR033690">
    <property type="entry name" value="Adenylat_kinase_CS"/>
</dbReference>
<evidence type="ECO:0000256" key="2">
    <source>
        <dbReference type="ARBA" id="ARBA00012955"/>
    </source>
</evidence>
<accession>A0AAW1I3X5</accession>
<dbReference type="PRINTS" id="PR00094">
    <property type="entry name" value="ADENYLTKNASE"/>
</dbReference>
<evidence type="ECO:0000256" key="7">
    <source>
        <dbReference type="RuleBase" id="RU003330"/>
    </source>
</evidence>
<evidence type="ECO:0000256" key="4">
    <source>
        <dbReference type="ARBA" id="ARBA00022741"/>
    </source>
</evidence>
<dbReference type="GO" id="GO:0005524">
    <property type="term" value="F:ATP binding"/>
    <property type="evidence" value="ECO:0007669"/>
    <property type="project" value="InterPro"/>
</dbReference>
<evidence type="ECO:0000313" key="8">
    <source>
        <dbReference type="EMBL" id="KAK9684291.1"/>
    </source>
</evidence>
<dbReference type="SUPFAM" id="SSF52540">
    <property type="entry name" value="P-loop containing nucleoside triphosphate hydrolases"/>
    <property type="match status" value="1"/>
</dbReference>
<dbReference type="PROSITE" id="PS00113">
    <property type="entry name" value="ADENYLATE_KINASE"/>
    <property type="match status" value="1"/>
</dbReference>
<dbReference type="EMBL" id="JBDFQZ010000010">
    <property type="protein sequence ID" value="KAK9684291.1"/>
    <property type="molecule type" value="Genomic_DNA"/>
</dbReference>
<comment type="similarity">
    <text evidence="1 7">Belongs to the adenylate kinase family.</text>
</comment>
<comment type="caution">
    <text evidence="8">The sequence shown here is derived from an EMBL/GenBank/DDBJ whole genome shotgun (WGS) entry which is preliminary data.</text>
</comment>
<evidence type="ECO:0000256" key="5">
    <source>
        <dbReference type="ARBA" id="ARBA00022777"/>
    </source>
</evidence>
<dbReference type="Pfam" id="PF00406">
    <property type="entry name" value="ADK"/>
    <property type="match status" value="1"/>
</dbReference>
<dbReference type="AlphaFoldDB" id="A0AAW1I3X5"/>
<dbReference type="InterPro" id="IPR027417">
    <property type="entry name" value="P-loop_NTPase"/>
</dbReference>
<protein>
    <recommendedName>
        <fullName evidence="2">adenylate kinase</fullName>
        <ecNumber evidence="2">2.7.4.3</ecNumber>
    </recommendedName>
    <alternativeName>
        <fullName evidence="6">ATP:AMP phosphotransferase</fullName>
    </alternativeName>
</protein>
<organism evidence="8 9">
    <name type="scientific">Saponaria officinalis</name>
    <name type="common">Common soapwort</name>
    <name type="synonym">Lychnis saponaria</name>
    <dbReference type="NCBI Taxonomy" id="3572"/>
    <lineage>
        <taxon>Eukaryota</taxon>
        <taxon>Viridiplantae</taxon>
        <taxon>Streptophyta</taxon>
        <taxon>Embryophyta</taxon>
        <taxon>Tracheophyta</taxon>
        <taxon>Spermatophyta</taxon>
        <taxon>Magnoliopsida</taxon>
        <taxon>eudicotyledons</taxon>
        <taxon>Gunneridae</taxon>
        <taxon>Pentapetalae</taxon>
        <taxon>Caryophyllales</taxon>
        <taxon>Caryophyllaceae</taxon>
        <taxon>Caryophylleae</taxon>
        <taxon>Saponaria</taxon>
    </lineage>
</organism>
<dbReference type="Gene3D" id="3.40.50.300">
    <property type="entry name" value="P-loop containing nucleotide triphosphate hydrolases"/>
    <property type="match status" value="1"/>
</dbReference>
<evidence type="ECO:0000256" key="3">
    <source>
        <dbReference type="ARBA" id="ARBA00022679"/>
    </source>
</evidence>
<evidence type="ECO:0000256" key="6">
    <source>
        <dbReference type="ARBA" id="ARBA00031517"/>
    </source>
</evidence>
<sequence length="299" mass="33829">MPQSHITVPHFTRSHSLRRRPMGTLSRLSATITGVHIHALRHSPPLITRRHHIAACSAAAAQPQFDYDLLHMYNNYDDDDDGGERTNPPVAALNTDSLRPYRGVQWVFIGNPDAKKHVYAEMMSKFLHVPHISITSLLRQDLNPNSPLYKQIAEAINYKKIVPETIIFGLLSKRLEDGRYRGETGFILDGIPRTHLQAEILDQLVDIDLVVNFKRCGVHFQSEKSTADSSVPCDTTPTAKSDFSILSETNEDVKPNVTTFYRQQMSLMEDYYQKQKKLIDFQVGHAPGETWKGLLAALI</sequence>
<keyword evidence="3 7" id="KW-0808">Transferase</keyword>
<gene>
    <name evidence="8" type="ORF">RND81_10G199500</name>
</gene>
<keyword evidence="9" id="KW-1185">Reference proteome</keyword>
<dbReference type="Proteomes" id="UP001443914">
    <property type="component" value="Unassembled WGS sequence"/>
</dbReference>
<dbReference type="InterPro" id="IPR000850">
    <property type="entry name" value="Adenylat/UMP-CMP_kin"/>
</dbReference>
<keyword evidence="5 7" id="KW-0418">Kinase</keyword>